<dbReference type="AlphaFoldDB" id="A0A6J2TZ81"/>
<reference evidence="3" key="1">
    <citation type="submission" date="2025-08" db="UniProtKB">
        <authorList>
            <consortium name="RefSeq"/>
        </authorList>
    </citation>
    <scope>IDENTIFICATION</scope>
    <source>
        <strain evidence="3">11010-0011.00</strain>
        <tissue evidence="3">Whole body</tissue>
    </source>
</reference>
<evidence type="ECO:0000256" key="1">
    <source>
        <dbReference type="SAM" id="MobiDB-lite"/>
    </source>
</evidence>
<feature type="region of interest" description="Disordered" evidence="1">
    <location>
        <begin position="34"/>
        <end position="66"/>
    </location>
</feature>
<feature type="region of interest" description="Disordered" evidence="1">
    <location>
        <begin position="154"/>
        <end position="227"/>
    </location>
</feature>
<feature type="compositionally biased region" description="Basic residues" evidence="1">
    <location>
        <begin position="194"/>
        <end position="207"/>
    </location>
</feature>
<name>A0A6J2TZ81_DROLE</name>
<sequence length="366" mass="41874">MTCINGNVNKHSQLNPAAKVFVYKARHIAIEDTSNSESAHCSSRRISNRSERMDNTEVQNEQPNQNLPWDIGGYGGLQEQHPIGFGLWVPYISHMVAWPPAMHVNPTAQQWLLPSQAFHGTPNPVQQPAGSWQLPAVVPISYGYAQTPNNDIQSTSEISWQSEKKGNQNRSYGSGGFCEGVQDQQPRQYGPGARRGRQANHNRRNFHRSQSQPIHKVNSMPPWMSRQGAHIKKDMKPRAGNMQRPMQHSMSHSGQKCDTSAVPNKCDRALDWRANQLFRIMVEQKDPLTYAQIVQLLATRLQRTEQEIKRYAPSMLYEAVACGFLKKRSNRFMILSHTERRQLMRMQQRRAERLQNVDRSIFPSAR</sequence>
<evidence type="ECO:0000313" key="2">
    <source>
        <dbReference type="Proteomes" id="UP000504634"/>
    </source>
</evidence>
<proteinExistence type="predicted"/>
<evidence type="ECO:0000313" key="3">
    <source>
        <dbReference type="RefSeq" id="XP_030381801.1"/>
    </source>
</evidence>
<gene>
    <name evidence="3" type="primary">LOC115629470</name>
</gene>
<protein>
    <submittedName>
        <fullName evidence="3">Uncharacterized protein LOC115629470</fullName>
    </submittedName>
</protein>
<organism evidence="2 3">
    <name type="scientific">Drosophila lebanonensis</name>
    <name type="common">Fruit fly</name>
    <name type="synonym">Scaptodrosophila lebanonensis</name>
    <dbReference type="NCBI Taxonomy" id="7225"/>
    <lineage>
        <taxon>Eukaryota</taxon>
        <taxon>Metazoa</taxon>
        <taxon>Ecdysozoa</taxon>
        <taxon>Arthropoda</taxon>
        <taxon>Hexapoda</taxon>
        <taxon>Insecta</taxon>
        <taxon>Pterygota</taxon>
        <taxon>Neoptera</taxon>
        <taxon>Endopterygota</taxon>
        <taxon>Diptera</taxon>
        <taxon>Brachycera</taxon>
        <taxon>Muscomorpha</taxon>
        <taxon>Ephydroidea</taxon>
        <taxon>Drosophilidae</taxon>
        <taxon>Scaptodrosophila</taxon>
    </lineage>
</organism>
<dbReference type="Proteomes" id="UP000504634">
    <property type="component" value="Unplaced"/>
</dbReference>
<accession>A0A6J2TZ81</accession>
<keyword evidence="2" id="KW-1185">Reference proteome</keyword>
<dbReference type="GeneID" id="115629470"/>
<dbReference type="RefSeq" id="XP_030381801.1">
    <property type="nucleotide sequence ID" value="XM_030525941.1"/>
</dbReference>
<feature type="compositionally biased region" description="Polar residues" evidence="1">
    <location>
        <begin position="56"/>
        <end position="66"/>
    </location>
</feature>